<dbReference type="AlphaFoldDB" id="A0A364NUK5"/>
<dbReference type="GO" id="GO:0015074">
    <property type="term" value="P:DNA integration"/>
    <property type="evidence" value="ECO:0007669"/>
    <property type="project" value="InterPro"/>
</dbReference>
<dbReference type="Gene3D" id="3.30.420.10">
    <property type="entry name" value="Ribonuclease H-like superfamily/Ribonuclease H"/>
    <property type="match status" value="1"/>
</dbReference>
<accession>A0A364NUK5</accession>
<evidence type="ECO:0000313" key="2">
    <source>
        <dbReference type="EMBL" id="RAU20769.1"/>
    </source>
</evidence>
<keyword evidence="3" id="KW-1185">Reference proteome</keyword>
<evidence type="ECO:0000313" key="3">
    <source>
        <dbReference type="Proteomes" id="UP000251075"/>
    </source>
</evidence>
<dbReference type="EMBL" id="PGTO01000017">
    <property type="protein sequence ID" value="RAU20769.1"/>
    <property type="molecule type" value="Genomic_DNA"/>
</dbReference>
<dbReference type="InterPro" id="IPR001584">
    <property type="entry name" value="Integrase_cat-core"/>
</dbReference>
<comment type="caution">
    <text evidence="2">The sequence shown here is derived from an EMBL/GenBank/DDBJ whole genome shotgun (WGS) entry which is preliminary data.</text>
</comment>
<dbReference type="PROSITE" id="PS50994">
    <property type="entry name" value="INTEGRASE"/>
    <property type="match status" value="1"/>
</dbReference>
<dbReference type="InterPro" id="IPR009004">
    <property type="entry name" value="Transposase_Mu_C"/>
</dbReference>
<dbReference type="InterPro" id="IPR036397">
    <property type="entry name" value="RNaseH_sf"/>
</dbReference>
<proteinExistence type="predicted"/>
<evidence type="ECO:0000259" key="1">
    <source>
        <dbReference type="PROSITE" id="PS50994"/>
    </source>
</evidence>
<dbReference type="SUPFAM" id="SSF50610">
    <property type="entry name" value="mu transposase, C-terminal domain"/>
    <property type="match status" value="1"/>
</dbReference>
<dbReference type="InterPro" id="IPR015378">
    <property type="entry name" value="Transposase-like_Mu_C"/>
</dbReference>
<sequence>MGQNPESPKRTQELTRINEADWAIAETRLAAVRRLHAAAKMTHEVIDGEAASLGVSRYRLYEWLRRYRANPTIESLLPQKRGFKSGAGRLPDSVETVILETIEDFYLTDQQPKLRTLVTEIARRCRAADLNVTPDYRTVKARVERVLPSIRTRARRGNKAADDQFRPVIGELYADFAMEVIQFDHTLADVIVVDESFRQPIARPWLTLGIDVSSSAIVGYYLTLEAPSALSVAMALTHTVLPKAKYLEGQGVTAPWPIHGIPATIHLDNAKEFHSRALERGCREYGIHLRYRPVRTPHYGGHIERLVGTMMGEMHLLPGTTFSGIEEKGDYDPEKKAVLTLRELEQWLAIQVIAHNGKIHRTRKIPPQLAYEDALARRSAPISLPKDEQRFLLDFLPFEMRMVRRDGIQMFNIHYWDNVLTVWAGQTKQRMVVKYDPRDLSRMLLLDPEGHYWPIPYRDLRRPRITLWEHNRATEALHQRGRAAVDEGMLFDAIAAQRMLVAEAAAKTKKARRDMQRTANAMAATKAPAAVLPAEPASDPPPAPSAVPILPFEVEEWS</sequence>
<name>A0A364NUK5_9PROT</name>
<reference evidence="2 3" key="1">
    <citation type="submission" date="2017-11" db="EMBL/GenBank/DDBJ databases">
        <title>Draft genome sequence of magnetotactic bacterium Magnetospirillum kuznetsovii LBB-42.</title>
        <authorList>
            <person name="Grouzdev D.S."/>
            <person name="Rysina M.S."/>
            <person name="Baslerov R.V."/>
            <person name="Koziaeva V."/>
        </authorList>
    </citation>
    <scope>NUCLEOTIDE SEQUENCE [LARGE SCALE GENOMIC DNA]</scope>
    <source>
        <strain evidence="2 3">LBB-42</strain>
    </source>
</reference>
<gene>
    <name evidence="2" type="ORF">CU669_16955</name>
</gene>
<dbReference type="Pfam" id="PF09299">
    <property type="entry name" value="Mu-transpos_C"/>
    <property type="match status" value="1"/>
</dbReference>
<dbReference type="SUPFAM" id="SSF53098">
    <property type="entry name" value="Ribonuclease H-like"/>
    <property type="match status" value="1"/>
</dbReference>
<organism evidence="2 3">
    <name type="scientific">Paramagnetospirillum kuznetsovii</name>
    <dbReference type="NCBI Taxonomy" id="2053833"/>
    <lineage>
        <taxon>Bacteria</taxon>
        <taxon>Pseudomonadati</taxon>
        <taxon>Pseudomonadota</taxon>
        <taxon>Alphaproteobacteria</taxon>
        <taxon>Rhodospirillales</taxon>
        <taxon>Magnetospirillaceae</taxon>
        <taxon>Paramagnetospirillum</taxon>
    </lineage>
</organism>
<protein>
    <submittedName>
        <fullName evidence="2">Transposase</fullName>
    </submittedName>
</protein>
<feature type="domain" description="Integrase catalytic" evidence="1">
    <location>
        <begin position="163"/>
        <end position="375"/>
    </location>
</feature>
<dbReference type="InterPro" id="IPR012337">
    <property type="entry name" value="RNaseH-like_sf"/>
</dbReference>
<dbReference type="GO" id="GO:0003676">
    <property type="term" value="F:nucleic acid binding"/>
    <property type="evidence" value="ECO:0007669"/>
    <property type="project" value="InterPro"/>
</dbReference>
<dbReference type="Proteomes" id="UP000251075">
    <property type="component" value="Unassembled WGS sequence"/>
</dbReference>